<dbReference type="AlphaFoldDB" id="A0AAW8PXW3"/>
<reference evidence="1" key="1">
    <citation type="submission" date="2023-06" db="EMBL/GenBank/DDBJ databases">
        <title>Genomic Diversity of Vibrio spp. and Metagenomic Analysis of Pathogens in Florida Gulf Coastal Waters Following Hurricane Ian.</title>
        <authorList>
            <person name="Brumfield K.D."/>
        </authorList>
    </citation>
    <scope>NUCLEOTIDE SEQUENCE</scope>
    <source>
        <strain evidence="1">WBS2B-138</strain>
    </source>
</reference>
<sequence length="106" mass="12412">MVNLKPKTIREYHKASVELAREYLENPILTLSGSHLSKPKQVERYNAYLKMVEMTRKARKLEAKYPESKWEAALLFPDGADQEILEDTSEWNKLTKAAAEIWRKTF</sequence>
<dbReference type="Proteomes" id="UP001253193">
    <property type="component" value="Unassembled WGS sequence"/>
</dbReference>
<evidence type="ECO:0000313" key="2">
    <source>
        <dbReference type="Proteomes" id="UP001253193"/>
    </source>
</evidence>
<dbReference type="RefSeq" id="WP_311019828.1">
    <property type="nucleotide sequence ID" value="NZ_JAUHGG010000003.1"/>
</dbReference>
<evidence type="ECO:0008006" key="3">
    <source>
        <dbReference type="Google" id="ProtNLM"/>
    </source>
</evidence>
<evidence type="ECO:0000313" key="1">
    <source>
        <dbReference type="EMBL" id="MDS1821028.1"/>
    </source>
</evidence>
<accession>A0AAW8PXW3</accession>
<protein>
    <recommendedName>
        <fullName evidence="3">Integrase</fullName>
    </recommendedName>
</protein>
<gene>
    <name evidence="1" type="ORF">QX249_10190</name>
</gene>
<comment type="caution">
    <text evidence="1">The sequence shown here is derived from an EMBL/GenBank/DDBJ whole genome shotgun (WGS) entry which is preliminary data.</text>
</comment>
<proteinExistence type="predicted"/>
<name>A0AAW8PXW3_VIBPH</name>
<organism evidence="1 2">
    <name type="scientific">Vibrio parahaemolyticus</name>
    <dbReference type="NCBI Taxonomy" id="670"/>
    <lineage>
        <taxon>Bacteria</taxon>
        <taxon>Pseudomonadati</taxon>
        <taxon>Pseudomonadota</taxon>
        <taxon>Gammaproteobacteria</taxon>
        <taxon>Vibrionales</taxon>
        <taxon>Vibrionaceae</taxon>
        <taxon>Vibrio</taxon>
    </lineage>
</organism>
<dbReference type="EMBL" id="JAUHGG010000003">
    <property type="protein sequence ID" value="MDS1821028.1"/>
    <property type="molecule type" value="Genomic_DNA"/>
</dbReference>